<evidence type="ECO:0000313" key="2">
    <source>
        <dbReference type="Proteomes" id="UP000530564"/>
    </source>
</evidence>
<keyword evidence="2" id="KW-1185">Reference proteome</keyword>
<dbReference type="Proteomes" id="UP000530564">
    <property type="component" value="Unassembled WGS sequence"/>
</dbReference>
<protein>
    <submittedName>
        <fullName evidence="1">Uncharacterized protein</fullName>
    </submittedName>
</protein>
<dbReference type="EMBL" id="JACIDK010000006">
    <property type="protein sequence ID" value="MBB3892995.1"/>
    <property type="molecule type" value="Genomic_DNA"/>
</dbReference>
<gene>
    <name evidence="1" type="ORF">GGQ61_003733</name>
</gene>
<proteinExistence type="predicted"/>
<comment type="caution">
    <text evidence="1">The sequence shown here is derived from an EMBL/GenBank/DDBJ whole genome shotgun (WGS) entry which is preliminary data.</text>
</comment>
<accession>A0A840A207</accession>
<evidence type="ECO:0000313" key="1">
    <source>
        <dbReference type="EMBL" id="MBB3892995.1"/>
    </source>
</evidence>
<dbReference type="AlphaFoldDB" id="A0A840A207"/>
<organism evidence="1 2">
    <name type="scientific">Phenylobacterium haematophilum</name>
    <dbReference type="NCBI Taxonomy" id="98513"/>
    <lineage>
        <taxon>Bacteria</taxon>
        <taxon>Pseudomonadati</taxon>
        <taxon>Pseudomonadota</taxon>
        <taxon>Alphaproteobacteria</taxon>
        <taxon>Caulobacterales</taxon>
        <taxon>Caulobacteraceae</taxon>
        <taxon>Phenylobacterium</taxon>
    </lineage>
</organism>
<sequence>MSATNGGVRLHRARADLRRVQSAKCRECALSDCWAKQRADAMVQGA</sequence>
<dbReference type="RefSeq" id="WP_183776016.1">
    <property type="nucleotide sequence ID" value="NZ_JACIDK010000006.1"/>
</dbReference>
<reference evidence="1 2" key="1">
    <citation type="submission" date="2020-08" db="EMBL/GenBank/DDBJ databases">
        <title>Genomic Encyclopedia of Type Strains, Phase IV (KMG-IV): sequencing the most valuable type-strain genomes for metagenomic binning, comparative biology and taxonomic classification.</title>
        <authorList>
            <person name="Goeker M."/>
        </authorList>
    </citation>
    <scope>NUCLEOTIDE SEQUENCE [LARGE SCALE GENOMIC DNA]</scope>
    <source>
        <strain evidence="1 2">DSM 21793</strain>
    </source>
</reference>
<name>A0A840A207_9CAUL</name>